<evidence type="ECO:0000256" key="1">
    <source>
        <dbReference type="ARBA" id="ARBA00010893"/>
    </source>
</evidence>
<sequence length="254" mass="27839">MSSPQISLHPLLILTISDSHARIELGSSLLPPSTPSYGLIFGTSTSTIDCIDGQECVTVKGEIDVEKAKVQSDLMKAVFPDREVVGWFKSGEEVVKEDFIQHSKISSLFSTNLFLLYSPLTSLLTPLQFSPSTKTFTPLPFTLTTTRPEKVALESVERLQVVDESLRLKGVNDLILGLEGMSERVEILREYLKGGRTELKDDIMGVLQSFQTHLKEEKEEEGVEDLVAGLVDGVGGFEGLGEKLMEGGEGKGMF</sequence>
<evidence type="ECO:0000313" key="2">
    <source>
        <dbReference type="EMBL" id="GMH82532.1"/>
    </source>
</evidence>
<evidence type="ECO:0000313" key="3">
    <source>
        <dbReference type="Proteomes" id="UP001165085"/>
    </source>
</evidence>
<dbReference type="Proteomes" id="UP001165085">
    <property type="component" value="Unassembled WGS sequence"/>
</dbReference>
<dbReference type="GO" id="GO:0008180">
    <property type="term" value="C:COP9 signalosome"/>
    <property type="evidence" value="ECO:0007669"/>
    <property type="project" value="TreeGrafter"/>
</dbReference>
<gene>
    <name evidence="2" type="ORF">TrST_g11069</name>
</gene>
<proteinExistence type="inferred from homology"/>
<comment type="similarity">
    <text evidence="1">Belongs to the peptidase M67A family. CSN6 subfamily.</text>
</comment>
<dbReference type="Gene3D" id="3.40.140.10">
    <property type="entry name" value="Cytidine Deaminase, domain 2"/>
    <property type="match status" value="1"/>
</dbReference>
<evidence type="ECO:0008006" key="4">
    <source>
        <dbReference type="Google" id="ProtNLM"/>
    </source>
</evidence>
<protein>
    <recommendedName>
        <fullName evidence="4">JAB1/MPN/MOV34 metalloenzyme domain-containing protein</fullName>
    </recommendedName>
</protein>
<reference evidence="3" key="1">
    <citation type="journal article" date="2023" name="Commun. Biol.">
        <title>Genome analysis of Parmales, the sister group of diatoms, reveals the evolutionary specialization of diatoms from phago-mixotrophs to photoautotrophs.</title>
        <authorList>
            <person name="Ban H."/>
            <person name="Sato S."/>
            <person name="Yoshikawa S."/>
            <person name="Yamada K."/>
            <person name="Nakamura Y."/>
            <person name="Ichinomiya M."/>
            <person name="Sato N."/>
            <person name="Blanc-Mathieu R."/>
            <person name="Endo H."/>
            <person name="Kuwata A."/>
            <person name="Ogata H."/>
        </authorList>
    </citation>
    <scope>NUCLEOTIDE SEQUENCE [LARGE SCALE GENOMIC DNA]</scope>
    <source>
        <strain evidence="3">NIES 3701</strain>
    </source>
</reference>
<dbReference type="PANTHER" id="PTHR10540">
    <property type="entry name" value="EUKARYOTIC TRANSLATION INITIATION FACTOR 3 SUBUNIT F-RELATED"/>
    <property type="match status" value="1"/>
</dbReference>
<dbReference type="PANTHER" id="PTHR10540:SF8">
    <property type="entry name" value="COP9 SIGNALOSOME COMPLEX SUBUNIT 6"/>
    <property type="match status" value="1"/>
</dbReference>
<dbReference type="AlphaFoldDB" id="A0A9W7EL31"/>
<comment type="caution">
    <text evidence="2">The sequence shown here is derived from an EMBL/GenBank/DDBJ whole genome shotgun (WGS) entry which is preliminary data.</text>
</comment>
<dbReference type="EMBL" id="BRXY01000269">
    <property type="protein sequence ID" value="GMH82532.1"/>
    <property type="molecule type" value="Genomic_DNA"/>
</dbReference>
<dbReference type="OrthoDB" id="1378at2759"/>
<name>A0A9W7EL31_9STRA</name>
<accession>A0A9W7EL31</accession>
<organism evidence="2 3">
    <name type="scientific">Triparma strigata</name>
    <dbReference type="NCBI Taxonomy" id="1606541"/>
    <lineage>
        <taxon>Eukaryota</taxon>
        <taxon>Sar</taxon>
        <taxon>Stramenopiles</taxon>
        <taxon>Ochrophyta</taxon>
        <taxon>Bolidophyceae</taxon>
        <taxon>Parmales</taxon>
        <taxon>Triparmaceae</taxon>
        <taxon>Triparma</taxon>
    </lineage>
</organism>
<keyword evidence="3" id="KW-1185">Reference proteome</keyword>